<gene>
    <name evidence="1" type="ORF">BV25DRAFT_1835441</name>
</gene>
<name>A0ACB8TFI7_9AGAM</name>
<evidence type="ECO:0000313" key="2">
    <source>
        <dbReference type="Proteomes" id="UP000814140"/>
    </source>
</evidence>
<keyword evidence="2" id="KW-1185">Reference proteome</keyword>
<sequence length="452" mass="50307">MIKAGKRGGIIPKNDKEQAVRCPVADRDNQPGGANCLKMLKRGQGVIDHLRHIHPIVLPDAKRRQLNGIKDRGEFLSELRGHLAAACLDKRLRPDDLANDPGISMKLFFEVVMGPGSKYLVAVAAIHSVRGTCPQLKSLPVCLKQSIFQSSFRIRTLLQIHQKSSKSTPKEAADKKVEMKVLQTLDGSKLEKIIQTAREGIADIRDSQEELALKIVPYRPPLLQGCAAREGPHVPQLRVRRYPGGRRAASITRIRLSSRHISYGVSTLPAVDVLDVHSVHSPNLSGKGLPHPRGRCARIWQCTAWRRSEHEHALYCLLGNTSDESTKRRYLSRFSTASARDCLWYGKSRGDVLGQADILGPHRRYLGHAVFFLGARDVQNAMRGRTAVHPADKNILAFAHNSDSFQKTCLTSVAQISRERLQAECEFRISRKNIHNLAKYGSFAVKPLAPNV</sequence>
<evidence type="ECO:0000313" key="1">
    <source>
        <dbReference type="EMBL" id="KAI0067135.1"/>
    </source>
</evidence>
<proteinExistence type="predicted"/>
<reference evidence="1" key="2">
    <citation type="journal article" date="2022" name="New Phytol.">
        <title>Evolutionary transition to the ectomycorrhizal habit in the genomes of a hyperdiverse lineage of mushroom-forming fungi.</title>
        <authorList>
            <person name="Looney B."/>
            <person name="Miyauchi S."/>
            <person name="Morin E."/>
            <person name="Drula E."/>
            <person name="Courty P.E."/>
            <person name="Kohler A."/>
            <person name="Kuo A."/>
            <person name="LaButti K."/>
            <person name="Pangilinan J."/>
            <person name="Lipzen A."/>
            <person name="Riley R."/>
            <person name="Andreopoulos W."/>
            <person name="He G."/>
            <person name="Johnson J."/>
            <person name="Nolan M."/>
            <person name="Tritt A."/>
            <person name="Barry K.W."/>
            <person name="Grigoriev I.V."/>
            <person name="Nagy L.G."/>
            <person name="Hibbett D."/>
            <person name="Henrissat B."/>
            <person name="Matheny P.B."/>
            <person name="Labbe J."/>
            <person name="Martin F.M."/>
        </authorList>
    </citation>
    <scope>NUCLEOTIDE SEQUENCE</scope>
    <source>
        <strain evidence="1">HHB10654</strain>
    </source>
</reference>
<organism evidence="1 2">
    <name type="scientific">Artomyces pyxidatus</name>
    <dbReference type="NCBI Taxonomy" id="48021"/>
    <lineage>
        <taxon>Eukaryota</taxon>
        <taxon>Fungi</taxon>
        <taxon>Dikarya</taxon>
        <taxon>Basidiomycota</taxon>
        <taxon>Agaricomycotina</taxon>
        <taxon>Agaricomycetes</taxon>
        <taxon>Russulales</taxon>
        <taxon>Auriscalpiaceae</taxon>
        <taxon>Artomyces</taxon>
    </lineage>
</organism>
<accession>A0ACB8TFI7</accession>
<dbReference type="Proteomes" id="UP000814140">
    <property type="component" value="Unassembled WGS sequence"/>
</dbReference>
<protein>
    <submittedName>
        <fullName evidence="1">Uncharacterized protein</fullName>
    </submittedName>
</protein>
<reference evidence="1" key="1">
    <citation type="submission" date="2021-03" db="EMBL/GenBank/DDBJ databases">
        <authorList>
            <consortium name="DOE Joint Genome Institute"/>
            <person name="Ahrendt S."/>
            <person name="Looney B.P."/>
            <person name="Miyauchi S."/>
            <person name="Morin E."/>
            <person name="Drula E."/>
            <person name="Courty P.E."/>
            <person name="Chicoki N."/>
            <person name="Fauchery L."/>
            <person name="Kohler A."/>
            <person name="Kuo A."/>
            <person name="Labutti K."/>
            <person name="Pangilinan J."/>
            <person name="Lipzen A."/>
            <person name="Riley R."/>
            <person name="Andreopoulos W."/>
            <person name="He G."/>
            <person name="Johnson J."/>
            <person name="Barry K.W."/>
            <person name="Grigoriev I.V."/>
            <person name="Nagy L."/>
            <person name="Hibbett D."/>
            <person name="Henrissat B."/>
            <person name="Matheny P.B."/>
            <person name="Labbe J."/>
            <person name="Martin F."/>
        </authorList>
    </citation>
    <scope>NUCLEOTIDE SEQUENCE</scope>
    <source>
        <strain evidence="1">HHB10654</strain>
    </source>
</reference>
<dbReference type="EMBL" id="MU277191">
    <property type="protein sequence ID" value="KAI0067135.1"/>
    <property type="molecule type" value="Genomic_DNA"/>
</dbReference>
<comment type="caution">
    <text evidence="1">The sequence shown here is derived from an EMBL/GenBank/DDBJ whole genome shotgun (WGS) entry which is preliminary data.</text>
</comment>